<evidence type="ECO:0000313" key="3">
    <source>
        <dbReference type="Proteomes" id="UP000265703"/>
    </source>
</evidence>
<feature type="region of interest" description="Disordered" evidence="1">
    <location>
        <begin position="130"/>
        <end position="175"/>
    </location>
</feature>
<evidence type="ECO:0000313" key="2">
    <source>
        <dbReference type="EMBL" id="RIA81170.1"/>
    </source>
</evidence>
<reference evidence="2 3" key="1">
    <citation type="submission" date="2018-06" db="EMBL/GenBank/DDBJ databases">
        <title>Comparative genomics reveals the genomic features of Rhizophagus irregularis, R. cerebriforme, R. diaphanum and Gigaspora rosea, and their symbiotic lifestyle signature.</title>
        <authorList>
            <person name="Morin E."/>
            <person name="San Clemente H."/>
            <person name="Chen E.C.H."/>
            <person name="De La Providencia I."/>
            <person name="Hainaut M."/>
            <person name="Kuo A."/>
            <person name="Kohler A."/>
            <person name="Murat C."/>
            <person name="Tang N."/>
            <person name="Roy S."/>
            <person name="Loubradou J."/>
            <person name="Henrissat B."/>
            <person name="Grigoriev I.V."/>
            <person name="Corradi N."/>
            <person name="Roux C."/>
            <person name="Martin F.M."/>
        </authorList>
    </citation>
    <scope>NUCLEOTIDE SEQUENCE [LARGE SCALE GENOMIC DNA]</scope>
    <source>
        <strain evidence="2 3">DAOM 227022</strain>
    </source>
</reference>
<gene>
    <name evidence="2" type="ORF">C1645_881757</name>
</gene>
<name>A0A397S430_9GLOM</name>
<dbReference type="Proteomes" id="UP000265703">
    <property type="component" value="Unassembled WGS sequence"/>
</dbReference>
<evidence type="ECO:0000256" key="1">
    <source>
        <dbReference type="SAM" id="MobiDB-lite"/>
    </source>
</evidence>
<dbReference type="AlphaFoldDB" id="A0A397S430"/>
<keyword evidence="3" id="KW-1185">Reference proteome</keyword>
<dbReference type="EMBL" id="QKYT01000837">
    <property type="protein sequence ID" value="RIA81170.1"/>
    <property type="molecule type" value="Genomic_DNA"/>
</dbReference>
<accession>A0A397S430</accession>
<organism evidence="2 3">
    <name type="scientific">Glomus cerebriforme</name>
    <dbReference type="NCBI Taxonomy" id="658196"/>
    <lineage>
        <taxon>Eukaryota</taxon>
        <taxon>Fungi</taxon>
        <taxon>Fungi incertae sedis</taxon>
        <taxon>Mucoromycota</taxon>
        <taxon>Glomeromycotina</taxon>
        <taxon>Glomeromycetes</taxon>
        <taxon>Glomerales</taxon>
        <taxon>Glomeraceae</taxon>
        <taxon>Glomus</taxon>
    </lineage>
</organism>
<dbReference type="OrthoDB" id="2374788at2759"/>
<sequence>MLTSIIEKDIMNLGFAHIKDFNHGCKSIIDVPLVIQAGFNYFENYSNDIWFQMMLQIKFNAAMLGLIWEKCVVNFLHKSLFESNKPLSENEMWKWQDGRKLGKFLPICYPPNTAGPDISIAFHFPDEGDDMPLDEEDDILLDEEDNMLLDEEERQEEMQEDMLLDEEEDDDKCKK</sequence>
<comment type="caution">
    <text evidence="2">The sequence shown here is derived from an EMBL/GenBank/DDBJ whole genome shotgun (WGS) entry which is preliminary data.</text>
</comment>
<protein>
    <submittedName>
        <fullName evidence="2">Uncharacterized protein</fullName>
    </submittedName>
</protein>
<proteinExistence type="predicted"/>